<name>A0A316DC31_9BACL</name>
<protein>
    <submittedName>
        <fullName evidence="5">DNA-binding transcriptional ArsR family regulator</fullName>
    </submittedName>
</protein>
<dbReference type="EMBL" id="QGGL01000004">
    <property type="protein sequence ID" value="PWK14909.1"/>
    <property type="molecule type" value="Genomic_DNA"/>
</dbReference>
<dbReference type="AlphaFoldDB" id="A0A316DC31"/>
<keyword evidence="2 5" id="KW-0238">DNA-binding</keyword>
<dbReference type="GO" id="GO:0003677">
    <property type="term" value="F:DNA binding"/>
    <property type="evidence" value="ECO:0007669"/>
    <property type="project" value="UniProtKB-KW"/>
</dbReference>
<organism evidence="5 6">
    <name type="scientific">Tumebacillus permanentifrigoris</name>
    <dbReference type="NCBI Taxonomy" id="378543"/>
    <lineage>
        <taxon>Bacteria</taxon>
        <taxon>Bacillati</taxon>
        <taxon>Bacillota</taxon>
        <taxon>Bacilli</taxon>
        <taxon>Bacillales</taxon>
        <taxon>Alicyclobacillaceae</taxon>
        <taxon>Tumebacillus</taxon>
    </lineage>
</organism>
<dbReference type="NCBIfam" id="NF033789">
    <property type="entry name" value="repress_SdpR"/>
    <property type="match status" value="1"/>
</dbReference>
<dbReference type="RefSeq" id="WP_109687304.1">
    <property type="nucleotide sequence ID" value="NZ_QGGL01000004.1"/>
</dbReference>
<evidence type="ECO:0000313" key="5">
    <source>
        <dbReference type="EMBL" id="PWK14909.1"/>
    </source>
</evidence>
<dbReference type="InterPro" id="IPR036390">
    <property type="entry name" value="WH_DNA-bd_sf"/>
</dbReference>
<accession>A0A316DC31</accession>
<dbReference type="SMART" id="SM00418">
    <property type="entry name" value="HTH_ARSR"/>
    <property type="match status" value="1"/>
</dbReference>
<comment type="caution">
    <text evidence="5">The sequence shown here is derived from an EMBL/GenBank/DDBJ whole genome shotgun (WGS) entry which is preliminary data.</text>
</comment>
<dbReference type="PANTHER" id="PTHR33154">
    <property type="entry name" value="TRANSCRIPTIONAL REGULATOR, ARSR FAMILY"/>
    <property type="match status" value="1"/>
</dbReference>
<evidence type="ECO:0000259" key="4">
    <source>
        <dbReference type="PROSITE" id="PS50987"/>
    </source>
</evidence>
<evidence type="ECO:0000256" key="1">
    <source>
        <dbReference type="ARBA" id="ARBA00023015"/>
    </source>
</evidence>
<dbReference type="InterPro" id="IPR047796">
    <property type="entry name" value="SdpR-like_repress"/>
</dbReference>
<feature type="domain" description="HTH arsR-type" evidence="4">
    <location>
        <begin position="1"/>
        <end position="87"/>
    </location>
</feature>
<dbReference type="Pfam" id="PF01022">
    <property type="entry name" value="HTH_5"/>
    <property type="match status" value="1"/>
</dbReference>
<dbReference type="CDD" id="cd00090">
    <property type="entry name" value="HTH_ARSR"/>
    <property type="match status" value="1"/>
</dbReference>
<dbReference type="Proteomes" id="UP000245634">
    <property type="component" value="Unassembled WGS sequence"/>
</dbReference>
<keyword evidence="1" id="KW-0805">Transcription regulation</keyword>
<evidence type="ECO:0000256" key="2">
    <source>
        <dbReference type="ARBA" id="ARBA00023125"/>
    </source>
</evidence>
<gene>
    <name evidence="5" type="ORF">C7459_104111</name>
</gene>
<evidence type="ECO:0000313" key="6">
    <source>
        <dbReference type="Proteomes" id="UP000245634"/>
    </source>
</evidence>
<dbReference type="Gene3D" id="1.10.10.10">
    <property type="entry name" value="Winged helix-like DNA-binding domain superfamily/Winged helix DNA-binding domain"/>
    <property type="match status" value="1"/>
</dbReference>
<dbReference type="SUPFAM" id="SSF46785">
    <property type="entry name" value="Winged helix' DNA-binding domain"/>
    <property type="match status" value="1"/>
</dbReference>
<dbReference type="InterPro" id="IPR036388">
    <property type="entry name" value="WH-like_DNA-bd_sf"/>
</dbReference>
<dbReference type="InterPro" id="IPR001845">
    <property type="entry name" value="HTH_ArsR_DNA-bd_dom"/>
</dbReference>
<reference evidence="5 6" key="1">
    <citation type="submission" date="2018-05" db="EMBL/GenBank/DDBJ databases">
        <title>Genomic Encyclopedia of Type Strains, Phase IV (KMG-IV): sequencing the most valuable type-strain genomes for metagenomic binning, comparative biology and taxonomic classification.</title>
        <authorList>
            <person name="Goeker M."/>
        </authorList>
    </citation>
    <scope>NUCLEOTIDE SEQUENCE [LARGE SCALE GENOMIC DNA]</scope>
    <source>
        <strain evidence="5 6">DSM 18773</strain>
    </source>
</reference>
<evidence type="ECO:0000256" key="3">
    <source>
        <dbReference type="ARBA" id="ARBA00023163"/>
    </source>
</evidence>
<keyword evidence="6" id="KW-1185">Reference proteome</keyword>
<sequence>MNESFKALSDPTRRQIIKLLRERDLTAGEIAEQFSMTKPSISHHLNSLKSAGLVLDERRGQHIVYSLNTTVVQEVVGWFLEVLGTDDEKKGDVSR</sequence>
<dbReference type="GO" id="GO:0003700">
    <property type="term" value="F:DNA-binding transcription factor activity"/>
    <property type="evidence" value="ECO:0007669"/>
    <property type="project" value="InterPro"/>
</dbReference>
<dbReference type="PANTHER" id="PTHR33154:SF33">
    <property type="entry name" value="TRANSCRIPTIONAL REPRESSOR SDPR"/>
    <property type="match status" value="1"/>
</dbReference>
<dbReference type="PROSITE" id="PS50987">
    <property type="entry name" value="HTH_ARSR_2"/>
    <property type="match status" value="1"/>
</dbReference>
<dbReference type="PRINTS" id="PR00778">
    <property type="entry name" value="HTHARSR"/>
</dbReference>
<dbReference type="InterPro" id="IPR051081">
    <property type="entry name" value="HTH_MetalResp_TranReg"/>
</dbReference>
<dbReference type="InterPro" id="IPR011991">
    <property type="entry name" value="ArsR-like_HTH"/>
</dbReference>
<dbReference type="NCBIfam" id="NF033788">
    <property type="entry name" value="HTH_metalloreg"/>
    <property type="match status" value="1"/>
</dbReference>
<proteinExistence type="predicted"/>
<keyword evidence="3" id="KW-0804">Transcription</keyword>
<dbReference type="OrthoDB" id="9799175at2"/>